<comment type="caution">
    <text evidence="1">The sequence shown here is derived from an EMBL/GenBank/DDBJ whole genome shotgun (WGS) entry which is preliminary data.</text>
</comment>
<reference evidence="1" key="1">
    <citation type="submission" date="2021-02" db="EMBL/GenBank/DDBJ databases">
        <authorList>
            <person name="Nowell W R."/>
        </authorList>
    </citation>
    <scope>NUCLEOTIDE SEQUENCE</scope>
</reference>
<sequence length="141" mass="16093">MILPTVALFLGTGNATPDVSSVILERLFTSSTCGMWYKPDQESLISNLPSMFVFPNLTNFYTDWKNNLEKRGIHIRLSTELTEVIQRNKQGVRVKLKSHQINETSRIKTSITNFNEEIEEFDEMILCILPDQAKKILGKTA</sequence>
<evidence type="ECO:0000313" key="2">
    <source>
        <dbReference type="Proteomes" id="UP000663844"/>
    </source>
</evidence>
<accession>A0A820MNF1</accession>
<proteinExistence type="predicted"/>
<dbReference type="Proteomes" id="UP000663844">
    <property type="component" value="Unassembled WGS sequence"/>
</dbReference>
<organism evidence="1 2">
    <name type="scientific">Adineta steineri</name>
    <dbReference type="NCBI Taxonomy" id="433720"/>
    <lineage>
        <taxon>Eukaryota</taxon>
        <taxon>Metazoa</taxon>
        <taxon>Spiralia</taxon>
        <taxon>Gnathifera</taxon>
        <taxon>Rotifera</taxon>
        <taxon>Eurotatoria</taxon>
        <taxon>Bdelloidea</taxon>
        <taxon>Adinetida</taxon>
        <taxon>Adinetidae</taxon>
        <taxon>Adineta</taxon>
    </lineage>
</organism>
<protein>
    <submittedName>
        <fullName evidence="1">Uncharacterized protein</fullName>
    </submittedName>
</protein>
<name>A0A820MNF1_9BILA</name>
<dbReference type="EMBL" id="CAJOAZ010023414">
    <property type="protein sequence ID" value="CAF4375230.1"/>
    <property type="molecule type" value="Genomic_DNA"/>
</dbReference>
<gene>
    <name evidence="1" type="ORF">OXD698_LOCUS50066</name>
</gene>
<dbReference type="AlphaFoldDB" id="A0A820MNF1"/>
<evidence type="ECO:0000313" key="1">
    <source>
        <dbReference type="EMBL" id="CAF4375230.1"/>
    </source>
</evidence>
<feature type="non-terminal residue" evidence="1">
    <location>
        <position position="1"/>
    </location>
</feature>